<dbReference type="PANTHER" id="PTHR34818:SF1">
    <property type="entry name" value="PROTEIN BLI-3"/>
    <property type="match status" value="1"/>
</dbReference>
<name>A0A1C1YQL6_9HYPH</name>
<dbReference type="AlphaFoldDB" id="A0A1C1YQL6"/>
<dbReference type="InterPro" id="IPR012349">
    <property type="entry name" value="Split_barrel_FMN-bd"/>
</dbReference>
<organism evidence="2 3">
    <name type="scientific">Hoeflea olei</name>
    <dbReference type="NCBI Taxonomy" id="1480615"/>
    <lineage>
        <taxon>Bacteria</taxon>
        <taxon>Pseudomonadati</taxon>
        <taxon>Pseudomonadota</taxon>
        <taxon>Alphaproteobacteria</taxon>
        <taxon>Hyphomicrobiales</taxon>
        <taxon>Rhizobiaceae</taxon>
        <taxon>Hoeflea</taxon>
    </lineage>
</organism>
<proteinExistence type="predicted"/>
<dbReference type="STRING" id="1480615.AWJ14_15100"/>
<gene>
    <name evidence="2" type="ORF">AWJ14_15100</name>
</gene>
<dbReference type="EMBL" id="LQZT01000049">
    <property type="protein sequence ID" value="OCW55805.1"/>
    <property type="molecule type" value="Genomic_DNA"/>
</dbReference>
<accession>A0A1C1YQL6</accession>
<reference evidence="2 3" key="1">
    <citation type="submission" date="2015-12" db="EMBL/GenBank/DDBJ databases">
        <authorList>
            <person name="Shamseldin A."/>
            <person name="Moawad H."/>
            <person name="Abd El-Rahim W.M."/>
            <person name="Sadowsky M.J."/>
        </authorList>
    </citation>
    <scope>NUCLEOTIDE SEQUENCE [LARGE SCALE GENOMIC DNA]</scope>
    <source>
        <strain evidence="2 3">JC234</strain>
    </source>
</reference>
<dbReference type="InterPro" id="IPR052917">
    <property type="entry name" value="Stress-Dev_Protein"/>
</dbReference>
<dbReference type="InterPro" id="IPR038725">
    <property type="entry name" value="YdaG_split_barrel_FMN-bd"/>
</dbReference>
<comment type="caution">
    <text evidence="2">The sequence shown here is derived from an EMBL/GenBank/DDBJ whole genome shotgun (WGS) entry which is preliminary data.</text>
</comment>
<evidence type="ECO:0000259" key="1">
    <source>
        <dbReference type="Pfam" id="PF16242"/>
    </source>
</evidence>
<keyword evidence="3" id="KW-1185">Reference proteome</keyword>
<dbReference type="Pfam" id="PF16242">
    <property type="entry name" value="Pyrid_ox_like"/>
    <property type="match status" value="1"/>
</dbReference>
<dbReference type="Proteomes" id="UP000094795">
    <property type="component" value="Unassembled WGS sequence"/>
</dbReference>
<dbReference type="OrthoDB" id="1432662at2"/>
<feature type="domain" description="General stress protein FMN-binding split barrel" evidence="1">
    <location>
        <begin position="7"/>
        <end position="143"/>
    </location>
</feature>
<dbReference type="SUPFAM" id="SSF50475">
    <property type="entry name" value="FMN-binding split barrel"/>
    <property type="match status" value="1"/>
</dbReference>
<evidence type="ECO:0000313" key="2">
    <source>
        <dbReference type="EMBL" id="OCW55805.1"/>
    </source>
</evidence>
<evidence type="ECO:0000313" key="3">
    <source>
        <dbReference type="Proteomes" id="UP000094795"/>
    </source>
</evidence>
<dbReference type="RefSeq" id="WP_066183996.1">
    <property type="nucleotide sequence ID" value="NZ_LQZT01000049.1"/>
</dbReference>
<dbReference type="Gene3D" id="2.30.110.10">
    <property type="entry name" value="Electron Transport, Fmn-binding Protein, Chain A"/>
    <property type="match status" value="1"/>
</dbReference>
<dbReference type="PANTHER" id="PTHR34818">
    <property type="entry name" value="PROTEIN BLI-3"/>
    <property type="match status" value="1"/>
</dbReference>
<sequence length="158" mass="17836">MTQIDRNHVWDMIEDMRVCMLVTWDGSRQSARPMGPMPIRDENAIYFFTDVKAEKDDQIREFPIVTLAYVDTSNNDYVSLTGTATLTNDRRKIEQLWSPVMKTWWEDAHDENIRLIKVVPEDAQAWDGPGGLVASVKMAAAAAGMGEVDLGESAKVKM</sequence>
<protein>
    <recommendedName>
        <fullName evidence="1">General stress protein FMN-binding split barrel domain-containing protein</fullName>
    </recommendedName>
</protein>